<evidence type="ECO:0000313" key="1">
    <source>
        <dbReference type="EMBL" id="GEJ58255.1"/>
    </source>
</evidence>
<organism evidence="1 2">
    <name type="scientific">Anaeromyxobacter diazotrophicus</name>
    <dbReference type="NCBI Taxonomy" id="2590199"/>
    <lineage>
        <taxon>Bacteria</taxon>
        <taxon>Pseudomonadati</taxon>
        <taxon>Myxococcota</taxon>
        <taxon>Myxococcia</taxon>
        <taxon>Myxococcales</taxon>
        <taxon>Cystobacterineae</taxon>
        <taxon>Anaeromyxobacteraceae</taxon>
        <taxon>Anaeromyxobacter</taxon>
    </lineage>
</organism>
<comment type="caution">
    <text evidence="1">The sequence shown here is derived from an EMBL/GenBank/DDBJ whole genome shotgun (WGS) entry which is preliminary data.</text>
</comment>
<sequence>MRLLLRAALRAPLAAALLHPAPSPGAGSAPPASVRCAATGAPSLRDAASNLSVVRAATRRAARREALRRCRAAVAALPLAAGGTVGEGLKRDRALAGAVDAALHGARLASALRYFADGGVALEYEVRLDGALGQALARGGAP</sequence>
<evidence type="ECO:0000313" key="2">
    <source>
        <dbReference type="Proteomes" id="UP000503640"/>
    </source>
</evidence>
<dbReference type="EMBL" id="BJTG01000007">
    <property type="protein sequence ID" value="GEJ58255.1"/>
    <property type="molecule type" value="Genomic_DNA"/>
</dbReference>
<proteinExistence type="predicted"/>
<dbReference type="RefSeq" id="WP_176066638.1">
    <property type="nucleotide sequence ID" value="NZ_BJTG01000007.1"/>
</dbReference>
<gene>
    <name evidence="1" type="ORF">AMYX_29960</name>
</gene>
<dbReference type="Proteomes" id="UP000503640">
    <property type="component" value="Unassembled WGS sequence"/>
</dbReference>
<keyword evidence="2" id="KW-1185">Reference proteome</keyword>
<reference evidence="2" key="1">
    <citation type="journal article" date="2020" name="Appl. Environ. Microbiol.">
        <title>Diazotrophic Anaeromyxobacter Isolates from Soils.</title>
        <authorList>
            <person name="Masuda Y."/>
            <person name="Yamanaka H."/>
            <person name="Xu Z.X."/>
            <person name="Shiratori Y."/>
            <person name="Aono T."/>
            <person name="Amachi S."/>
            <person name="Senoo K."/>
            <person name="Itoh H."/>
        </authorList>
    </citation>
    <scope>NUCLEOTIDE SEQUENCE [LARGE SCALE GENOMIC DNA]</scope>
    <source>
        <strain evidence="2">R267</strain>
    </source>
</reference>
<name>A0A7I9VPC9_9BACT</name>
<accession>A0A7I9VPC9</accession>
<dbReference type="AlphaFoldDB" id="A0A7I9VPC9"/>
<protein>
    <submittedName>
        <fullName evidence="1">Uncharacterized protein</fullName>
    </submittedName>
</protein>